<keyword evidence="3 5" id="KW-0647">Proteasome</keyword>
<evidence type="ECO:0000256" key="6">
    <source>
        <dbReference type="RuleBase" id="RU000551"/>
    </source>
</evidence>
<dbReference type="Gene3D" id="3.60.20.10">
    <property type="entry name" value="Glutamine Phosphoribosylpyrophosphate, subunit 1, domain 1"/>
    <property type="match status" value="1"/>
</dbReference>
<proteinExistence type="inferred from homology"/>
<sequence>MILRFVFHYIWLKMFRNQYDSDVTVWSPQGRLHQVEYAIAAVKLGTATVGLKNNDYAVLVALCKPPSELSASQRKLIPIDDHLGISIAGITADARVLSKYLRSECLSYKHSYGSTYPVSRLITNLGNKMQTTTQRYDRRPYGVGLLIAGYDEKGPHIYKVEPSANFFNCKAMTIGSRSQSARTYLERHLSTFNGCSKDDIICHGIHAIRSSLPNDELNKDDGASQLNITIAIVGKDQPFKILNNDENTAYLEMAKERGTSSMASKPQKDDDNFSTEDQPESSTPRDPQVAIGTMEIQ</sequence>
<evidence type="ECO:0000256" key="4">
    <source>
        <dbReference type="ARBA" id="ARBA00023242"/>
    </source>
</evidence>
<comment type="similarity">
    <text evidence="5 6">Belongs to the peptidase T1A family.</text>
</comment>
<accession>B4KJK6</accession>
<feature type="domain" description="Proteasome alpha-type subunits" evidence="8">
    <location>
        <begin position="19"/>
        <end position="41"/>
    </location>
</feature>
<dbReference type="CDD" id="cd03749">
    <property type="entry name" value="proteasome_alpha_type_1"/>
    <property type="match status" value="1"/>
</dbReference>
<dbReference type="EMBL" id="CH933807">
    <property type="protein sequence ID" value="EDW13586.2"/>
    <property type="molecule type" value="Genomic_DNA"/>
</dbReference>
<evidence type="ECO:0000313" key="10">
    <source>
        <dbReference type="Proteomes" id="UP000009192"/>
    </source>
</evidence>
<protein>
    <recommendedName>
        <fullName evidence="6">Proteasome subunit alpha type</fullName>
    </recommendedName>
</protein>
<dbReference type="GO" id="GO:0006511">
    <property type="term" value="P:ubiquitin-dependent protein catabolic process"/>
    <property type="evidence" value="ECO:0007669"/>
    <property type="project" value="InterPro"/>
</dbReference>
<keyword evidence="10" id="KW-1185">Reference proteome</keyword>
<feature type="region of interest" description="Disordered" evidence="7">
    <location>
        <begin position="253"/>
        <end position="297"/>
    </location>
</feature>
<dbReference type="AlphaFoldDB" id="B4KJK6"/>
<dbReference type="GO" id="GO:0005634">
    <property type="term" value="C:nucleus"/>
    <property type="evidence" value="ECO:0007669"/>
    <property type="project" value="UniProtKB-SubCell"/>
</dbReference>
<evidence type="ECO:0000259" key="8">
    <source>
        <dbReference type="PROSITE" id="PS00388"/>
    </source>
</evidence>
<reference evidence="9 10" key="1">
    <citation type="journal article" date="2007" name="Nature">
        <title>Evolution of genes and genomes on the Drosophila phylogeny.</title>
        <authorList>
            <consortium name="Drosophila 12 Genomes Consortium"/>
            <person name="Clark A.G."/>
            <person name="Eisen M.B."/>
            <person name="Smith D.R."/>
            <person name="Bergman C.M."/>
            <person name="Oliver B."/>
            <person name="Markow T.A."/>
            <person name="Kaufman T.C."/>
            <person name="Kellis M."/>
            <person name="Gelbart W."/>
            <person name="Iyer V.N."/>
            <person name="Pollard D.A."/>
            <person name="Sackton T.B."/>
            <person name="Larracuente A.M."/>
            <person name="Singh N.D."/>
            <person name="Abad J.P."/>
            <person name="Abt D.N."/>
            <person name="Adryan B."/>
            <person name="Aguade M."/>
            <person name="Akashi H."/>
            <person name="Anderson W.W."/>
            <person name="Aquadro C.F."/>
            <person name="Ardell D.H."/>
            <person name="Arguello R."/>
            <person name="Artieri C.G."/>
            <person name="Barbash D.A."/>
            <person name="Barker D."/>
            <person name="Barsanti P."/>
            <person name="Batterham P."/>
            <person name="Batzoglou S."/>
            <person name="Begun D."/>
            <person name="Bhutkar A."/>
            <person name="Blanco E."/>
            <person name="Bosak S.A."/>
            <person name="Bradley R.K."/>
            <person name="Brand A.D."/>
            <person name="Brent M.R."/>
            <person name="Brooks A.N."/>
            <person name="Brown R.H."/>
            <person name="Butlin R.K."/>
            <person name="Caggese C."/>
            <person name="Calvi B.R."/>
            <person name="Bernardo de Carvalho A."/>
            <person name="Caspi A."/>
            <person name="Castrezana S."/>
            <person name="Celniker S.E."/>
            <person name="Chang J.L."/>
            <person name="Chapple C."/>
            <person name="Chatterji S."/>
            <person name="Chinwalla A."/>
            <person name="Civetta A."/>
            <person name="Clifton S.W."/>
            <person name="Comeron J.M."/>
            <person name="Costello J.C."/>
            <person name="Coyne J.A."/>
            <person name="Daub J."/>
            <person name="David R.G."/>
            <person name="Delcher A.L."/>
            <person name="Delehaunty K."/>
            <person name="Do C.B."/>
            <person name="Ebling H."/>
            <person name="Edwards K."/>
            <person name="Eickbush T."/>
            <person name="Evans J.D."/>
            <person name="Filipski A."/>
            <person name="Findeiss S."/>
            <person name="Freyhult E."/>
            <person name="Fulton L."/>
            <person name="Fulton R."/>
            <person name="Garcia A.C."/>
            <person name="Gardiner A."/>
            <person name="Garfield D.A."/>
            <person name="Garvin B.E."/>
            <person name="Gibson G."/>
            <person name="Gilbert D."/>
            <person name="Gnerre S."/>
            <person name="Godfrey J."/>
            <person name="Good R."/>
            <person name="Gotea V."/>
            <person name="Gravely B."/>
            <person name="Greenberg A.J."/>
            <person name="Griffiths-Jones S."/>
            <person name="Gross S."/>
            <person name="Guigo R."/>
            <person name="Gustafson E.A."/>
            <person name="Haerty W."/>
            <person name="Hahn M.W."/>
            <person name="Halligan D.L."/>
            <person name="Halpern A.L."/>
            <person name="Halter G.M."/>
            <person name="Han M.V."/>
            <person name="Heger A."/>
            <person name="Hillier L."/>
            <person name="Hinrichs A.S."/>
            <person name="Holmes I."/>
            <person name="Hoskins R.A."/>
            <person name="Hubisz M.J."/>
            <person name="Hultmark D."/>
            <person name="Huntley M.A."/>
            <person name="Jaffe D.B."/>
            <person name="Jagadeeshan S."/>
            <person name="Jeck W.R."/>
            <person name="Johnson J."/>
            <person name="Jones C.D."/>
            <person name="Jordan W.C."/>
            <person name="Karpen G.H."/>
            <person name="Kataoka E."/>
            <person name="Keightley P.D."/>
            <person name="Kheradpour P."/>
            <person name="Kirkness E.F."/>
            <person name="Koerich L.B."/>
            <person name="Kristiansen K."/>
            <person name="Kudrna D."/>
            <person name="Kulathinal R.J."/>
            <person name="Kumar S."/>
            <person name="Kwok R."/>
            <person name="Lander E."/>
            <person name="Langley C.H."/>
            <person name="Lapoint R."/>
            <person name="Lazzaro B.P."/>
            <person name="Lee S.J."/>
            <person name="Levesque L."/>
            <person name="Li R."/>
            <person name="Lin C.F."/>
            <person name="Lin M.F."/>
            <person name="Lindblad-Toh K."/>
            <person name="Llopart A."/>
            <person name="Long M."/>
            <person name="Low L."/>
            <person name="Lozovsky E."/>
            <person name="Lu J."/>
            <person name="Luo M."/>
            <person name="Machado C.A."/>
            <person name="Makalowski W."/>
            <person name="Marzo M."/>
            <person name="Matsuda M."/>
            <person name="Matzkin L."/>
            <person name="McAllister B."/>
            <person name="McBride C.S."/>
            <person name="McKernan B."/>
            <person name="McKernan K."/>
            <person name="Mendez-Lago M."/>
            <person name="Minx P."/>
            <person name="Mollenhauer M.U."/>
            <person name="Montooth K."/>
            <person name="Mount S.M."/>
            <person name="Mu X."/>
            <person name="Myers E."/>
            <person name="Negre B."/>
            <person name="Newfeld S."/>
            <person name="Nielsen R."/>
            <person name="Noor M.A."/>
            <person name="O'Grady P."/>
            <person name="Pachter L."/>
            <person name="Papaceit M."/>
            <person name="Parisi M.J."/>
            <person name="Parisi M."/>
            <person name="Parts L."/>
            <person name="Pedersen J.S."/>
            <person name="Pesole G."/>
            <person name="Phillippy A.M."/>
            <person name="Ponting C.P."/>
            <person name="Pop M."/>
            <person name="Porcelli D."/>
            <person name="Powell J.R."/>
            <person name="Prohaska S."/>
            <person name="Pruitt K."/>
            <person name="Puig M."/>
            <person name="Quesneville H."/>
            <person name="Ram K.R."/>
            <person name="Rand D."/>
            <person name="Rasmussen M.D."/>
            <person name="Reed L.K."/>
            <person name="Reenan R."/>
            <person name="Reily A."/>
            <person name="Remington K.A."/>
            <person name="Rieger T.T."/>
            <person name="Ritchie M.G."/>
            <person name="Robin C."/>
            <person name="Rogers Y.H."/>
            <person name="Rohde C."/>
            <person name="Rozas J."/>
            <person name="Rubenfield M.J."/>
            <person name="Ruiz A."/>
            <person name="Russo S."/>
            <person name="Salzberg S.L."/>
            <person name="Sanchez-Gracia A."/>
            <person name="Saranga D.J."/>
            <person name="Sato H."/>
            <person name="Schaeffer S.W."/>
            <person name="Schatz M.C."/>
            <person name="Schlenke T."/>
            <person name="Schwartz R."/>
            <person name="Segarra C."/>
            <person name="Singh R.S."/>
            <person name="Sirot L."/>
            <person name="Sirota M."/>
            <person name="Sisneros N.B."/>
            <person name="Smith C.D."/>
            <person name="Smith T.F."/>
            <person name="Spieth J."/>
            <person name="Stage D.E."/>
            <person name="Stark A."/>
            <person name="Stephan W."/>
            <person name="Strausberg R.L."/>
            <person name="Strempel S."/>
            <person name="Sturgill D."/>
            <person name="Sutton G."/>
            <person name="Sutton G.G."/>
            <person name="Tao W."/>
            <person name="Teichmann S."/>
            <person name="Tobari Y.N."/>
            <person name="Tomimura Y."/>
            <person name="Tsolas J.M."/>
            <person name="Valente V.L."/>
            <person name="Venter E."/>
            <person name="Venter J.C."/>
            <person name="Vicario S."/>
            <person name="Vieira F.G."/>
            <person name="Vilella A.J."/>
            <person name="Villasante A."/>
            <person name="Walenz B."/>
            <person name="Wang J."/>
            <person name="Wasserman M."/>
            <person name="Watts T."/>
            <person name="Wilson D."/>
            <person name="Wilson R.K."/>
            <person name="Wing R.A."/>
            <person name="Wolfner M.F."/>
            <person name="Wong A."/>
            <person name="Wong G.K."/>
            <person name="Wu C.I."/>
            <person name="Wu G."/>
            <person name="Yamamoto D."/>
            <person name="Yang H.P."/>
            <person name="Yang S.P."/>
            <person name="Yorke J.A."/>
            <person name="Yoshida K."/>
            <person name="Zdobnov E."/>
            <person name="Zhang P."/>
            <person name="Zhang Y."/>
            <person name="Zimin A.V."/>
            <person name="Baldwin J."/>
            <person name="Abdouelleil A."/>
            <person name="Abdulkadir J."/>
            <person name="Abebe A."/>
            <person name="Abera B."/>
            <person name="Abreu J."/>
            <person name="Acer S.C."/>
            <person name="Aftuck L."/>
            <person name="Alexander A."/>
            <person name="An P."/>
            <person name="Anderson E."/>
            <person name="Anderson S."/>
            <person name="Arachi H."/>
            <person name="Azer M."/>
            <person name="Bachantsang P."/>
            <person name="Barry A."/>
            <person name="Bayul T."/>
            <person name="Berlin A."/>
            <person name="Bessette D."/>
            <person name="Bloom T."/>
            <person name="Blye J."/>
            <person name="Boguslavskiy L."/>
            <person name="Bonnet C."/>
            <person name="Boukhgalter B."/>
            <person name="Bourzgui I."/>
            <person name="Brown A."/>
            <person name="Cahill P."/>
            <person name="Channer S."/>
            <person name="Cheshatsang Y."/>
            <person name="Chuda L."/>
            <person name="Citroen M."/>
            <person name="Collymore A."/>
            <person name="Cooke P."/>
            <person name="Costello M."/>
            <person name="D'Aco K."/>
            <person name="Daza R."/>
            <person name="De Haan G."/>
            <person name="DeGray S."/>
            <person name="DeMaso C."/>
            <person name="Dhargay N."/>
            <person name="Dooley K."/>
            <person name="Dooley E."/>
            <person name="Doricent M."/>
            <person name="Dorje P."/>
            <person name="Dorjee K."/>
            <person name="Dupes A."/>
            <person name="Elong R."/>
            <person name="Falk J."/>
            <person name="Farina A."/>
            <person name="Faro S."/>
            <person name="Ferguson D."/>
            <person name="Fisher S."/>
            <person name="Foley C.D."/>
            <person name="Franke A."/>
            <person name="Friedrich D."/>
            <person name="Gadbois L."/>
            <person name="Gearin G."/>
            <person name="Gearin C.R."/>
            <person name="Giannoukos G."/>
            <person name="Goode T."/>
            <person name="Graham J."/>
            <person name="Grandbois E."/>
            <person name="Grewal S."/>
            <person name="Gyaltsen K."/>
            <person name="Hafez N."/>
            <person name="Hagos B."/>
            <person name="Hall J."/>
            <person name="Henson C."/>
            <person name="Hollinger A."/>
            <person name="Honan T."/>
            <person name="Huard M.D."/>
            <person name="Hughes L."/>
            <person name="Hurhula B."/>
            <person name="Husby M.E."/>
            <person name="Kamat A."/>
            <person name="Kanga B."/>
            <person name="Kashin S."/>
            <person name="Khazanovich D."/>
            <person name="Kisner P."/>
            <person name="Lance K."/>
            <person name="Lara M."/>
            <person name="Lee W."/>
            <person name="Lennon N."/>
            <person name="Letendre F."/>
            <person name="LeVine R."/>
            <person name="Lipovsky A."/>
            <person name="Liu X."/>
            <person name="Liu J."/>
            <person name="Liu S."/>
            <person name="Lokyitsang T."/>
            <person name="Lokyitsang Y."/>
            <person name="Lubonja R."/>
            <person name="Lui A."/>
            <person name="MacDonald P."/>
            <person name="Magnisalis V."/>
            <person name="Maru K."/>
            <person name="Matthews C."/>
            <person name="McCusker W."/>
            <person name="McDonough S."/>
            <person name="Mehta T."/>
            <person name="Meldrim J."/>
            <person name="Meneus L."/>
            <person name="Mihai O."/>
            <person name="Mihalev A."/>
            <person name="Mihova T."/>
            <person name="Mittelman R."/>
            <person name="Mlenga V."/>
            <person name="Montmayeur A."/>
            <person name="Mulrain L."/>
            <person name="Navidi A."/>
            <person name="Naylor J."/>
            <person name="Negash T."/>
            <person name="Nguyen T."/>
            <person name="Nguyen N."/>
            <person name="Nicol R."/>
            <person name="Norbu C."/>
            <person name="Norbu N."/>
            <person name="Novod N."/>
            <person name="O'Neill B."/>
            <person name="Osman S."/>
            <person name="Markiewicz E."/>
            <person name="Oyono O.L."/>
            <person name="Patti C."/>
            <person name="Phunkhang P."/>
            <person name="Pierre F."/>
            <person name="Priest M."/>
            <person name="Raghuraman S."/>
            <person name="Rege F."/>
            <person name="Reyes R."/>
            <person name="Rise C."/>
            <person name="Rogov P."/>
            <person name="Ross K."/>
            <person name="Ryan E."/>
            <person name="Settipalli S."/>
            <person name="Shea T."/>
            <person name="Sherpa N."/>
            <person name="Shi L."/>
            <person name="Shih D."/>
            <person name="Sparrow T."/>
            <person name="Spaulding J."/>
            <person name="Stalker J."/>
            <person name="Stange-Thomann N."/>
            <person name="Stavropoulos S."/>
            <person name="Stone C."/>
            <person name="Strader C."/>
            <person name="Tesfaye S."/>
            <person name="Thomson T."/>
            <person name="Thoulutsang Y."/>
            <person name="Thoulutsang D."/>
            <person name="Topham K."/>
            <person name="Topping I."/>
            <person name="Tsamla T."/>
            <person name="Vassiliev H."/>
            <person name="Vo A."/>
            <person name="Wangchuk T."/>
            <person name="Wangdi T."/>
            <person name="Weiand M."/>
            <person name="Wilkinson J."/>
            <person name="Wilson A."/>
            <person name="Yadav S."/>
            <person name="Young G."/>
            <person name="Yu Q."/>
            <person name="Zembek L."/>
            <person name="Zhong D."/>
            <person name="Zimmer A."/>
            <person name="Zwirko Z."/>
            <person name="Jaffe D.B."/>
            <person name="Alvarez P."/>
            <person name="Brockman W."/>
            <person name="Butler J."/>
            <person name="Chin C."/>
            <person name="Gnerre S."/>
            <person name="Grabherr M."/>
            <person name="Kleber M."/>
            <person name="Mauceli E."/>
            <person name="MacCallum I."/>
        </authorList>
    </citation>
    <scope>NUCLEOTIDE SEQUENCE [LARGE SCALE GENOMIC DNA]</scope>
    <source>
        <strain evidence="10">Tucson 15081-1352.22</strain>
    </source>
</reference>
<dbReference type="FunFam" id="3.60.20.10:FF:000063">
    <property type="entry name" value="Proteasome subunit alpha type"/>
    <property type="match status" value="1"/>
</dbReference>
<evidence type="ECO:0000256" key="3">
    <source>
        <dbReference type="ARBA" id="ARBA00022942"/>
    </source>
</evidence>
<dbReference type="SUPFAM" id="SSF56235">
    <property type="entry name" value="N-terminal nucleophile aminohydrolases (Ntn hydrolases)"/>
    <property type="match status" value="1"/>
</dbReference>
<name>B4KJK6_DROMO</name>
<dbReference type="SMART" id="SM00948">
    <property type="entry name" value="Proteasome_A_N"/>
    <property type="match status" value="1"/>
</dbReference>
<dbReference type="eggNOG" id="KOG0863">
    <property type="taxonomic scope" value="Eukaryota"/>
</dbReference>
<dbReference type="Pfam" id="PF00227">
    <property type="entry name" value="Proteasome"/>
    <property type="match status" value="1"/>
</dbReference>
<evidence type="ECO:0000256" key="5">
    <source>
        <dbReference type="PROSITE-ProRule" id="PRU00808"/>
    </source>
</evidence>
<dbReference type="Proteomes" id="UP000009192">
    <property type="component" value="Unassembled WGS sequence"/>
</dbReference>
<dbReference type="KEGG" id="dmo:Dmoj_GI18287"/>
<comment type="function">
    <text evidence="1">The proteasome is a multicatalytic proteinase complex which is characterized by its ability to cleave peptides with Arg, Phe, Tyr, Leu, and Glu adjacent to the leaving group at neutral or slightly basic pH. The proteasome has an ATP-dependent proteolytic activity.</text>
</comment>
<dbReference type="OrthoDB" id="431557at2759"/>
<dbReference type="PROSITE" id="PS00388">
    <property type="entry name" value="PROTEASOME_ALPHA_1"/>
    <property type="match status" value="1"/>
</dbReference>
<dbReference type="InterPro" id="IPR000426">
    <property type="entry name" value="Proteasome_asu_N"/>
</dbReference>
<evidence type="ECO:0000256" key="1">
    <source>
        <dbReference type="ARBA" id="ARBA00002000"/>
    </source>
</evidence>
<keyword evidence="2 6" id="KW-0963">Cytoplasm</keyword>
<comment type="subunit">
    <text evidence="6">The 20S proteasome core is composed of 28 subunits that are arranged in four stacked rings, resulting in a barrel-shaped structure. The two end rings are each formed by seven alpha subunits, and the two central rings are each formed by seven beta subunits.</text>
</comment>
<dbReference type="HOGENOM" id="CLU_035750_8_0_1"/>
<gene>
    <name evidence="9" type="primary">Dmoj\GI18287</name>
    <name evidence="9" type="ORF">Dmoj_GI18287</name>
</gene>
<evidence type="ECO:0000313" key="9">
    <source>
        <dbReference type="EMBL" id="EDW13586.2"/>
    </source>
</evidence>
<dbReference type="InterPro" id="IPR050115">
    <property type="entry name" value="Proteasome_alpha"/>
</dbReference>
<keyword evidence="4 6" id="KW-0539">Nucleus</keyword>
<dbReference type="PROSITE" id="PS51475">
    <property type="entry name" value="PROTEASOME_ALPHA_2"/>
    <property type="match status" value="1"/>
</dbReference>
<evidence type="ECO:0000256" key="7">
    <source>
        <dbReference type="SAM" id="MobiDB-lite"/>
    </source>
</evidence>
<dbReference type="Pfam" id="PF10584">
    <property type="entry name" value="Proteasome_A_N"/>
    <property type="match status" value="1"/>
</dbReference>
<dbReference type="FunCoup" id="B4KJK6">
    <property type="interactions" value="2277"/>
</dbReference>
<evidence type="ECO:0000256" key="2">
    <source>
        <dbReference type="ARBA" id="ARBA00022490"/>
    </source>
</evidence>
<dbReference type="InParanoid" id="B4KJK6"/>
<dbReference type="GO" id="GO:0005737">
    <property type="term" value="C:cytoplasm"/>
    <property type="evidence" value="ECO:0007669"/>
    <property type="project" value="UniProtKB-SubCell"/>
</dbReference>
<dbReference type="PANTHER" id="PTHR11599">
    <property type="entry name" value="PROTEASOME SUBUNIT ALPHA/BETA"/>
    <property type="match status" value="1"/>
</dbReference>
<dbReference type="InterPro" id="IPR035144">
    <property type="entry name" value="Proteasome_alpha1"/>
</dbReference>
<dbReference type="SMR" id="B4KJK6"/>
<dbReference type="InterPro" id="IPR001353">
    <property type="entry name" value="Proteasome_sua/b"/>
</dbReference>
<comment type="subcellular location">
    <subcellularLocation>
        <location evidence="6">Cytoplasm</location>
    </subcellularLocation>
    <subcellularLocation>
        <location evidence="6">Nucleus</location>
    </subcellularLocation>
</comment>
<dbReference type="InterPro" id="IPR029055">
    <property type="entry name" value="Ntn_hydrolases_N"/>
</dbReference>
<organism evidence="9 10">
    <name type="scientific">Drosophila mojavensis</name>
    <name type="common">Fruit fly</name>
    <dbReference type="NCBI Taxonomy" id="7230"/>
    <lineage>
        <taxon>Eukaryota</taxon>
        <taxon>Metazoa</taxon>
        <taxon>Ecdysozoa</taxon>
        <taxon>Arthropoda</taxon>
        <taxon>Hexapoda</taxon>
        <taxon>Insecta</taxon>
        <taxon>Pterygota</taxon>
        <taxon>Neoptera</taxon>
        <taxon>Endopterygota</taxon>
        <taxon>Diptera</taxon>
        <taxon>Brachycera</taxon>
        <taxon>Muscomorpha</taxon>
        <taxon>Ephydroidea</taxon>
        <taxon>Drosophilidae</taxon>
        <taxon>Drosophila</taxon>
    </lineage>
</organism>
<dbReference type="InterPro" id="IPR023332">
    <property type="entry name" value="Proteasome_alpha-type"/>
</dbReference>
<dbReference type="GO" id="GO:0019773">
    <property type="term" value="C:proteasome core complex, alpha-subunit complex"/>
    <property type="evidence" value="ECO:0007669"/>
    <property type="project" value="UniProtKB-UniRule"/>
</dbReference>